<organism evidence="3 4">
    <name type="scientific">Meridianimarinicoccus marinus</name>
    <dbReference type="NCBI Taxonomy" id="3231483"/>
    <lineage>
        <taxon>Bacteria</taxon>
        <taxon>Pseudomonadati</taxon>
        <taxon>Pseudomonadota</taxon>
        <taxon>Alphaproteobacteria</taxon>
        <taxon>Rhodobacterales</taxon>
        <taxon>Paracoccaceae</taxon>
        <taxon>Meridianimarinicoccus</taxon>
    </lineage>
</organism>
<evidence type="ECO:0000313" key="4">
    <source>
        <dbReference type="Proteomes" id="UP001553161"/>
    </source>
</evidence>
<keyword evidence="4" id="KW-1185">Reference proteome</keyword>
<dbReference type="EMBL" id="JBFBVU010000019">
    <property type="protein sequence ID" value="MEV8467903.1"/>
    <property type="molecule type" value="Genomic_DNA"/>
</dbReference>
<dbReference type="Gene3D" id="2.70.98.70">
    <property type="match status" value="1"/>
</dbReference>
<reference evidence="3 4" key="1">
    <citation type="submission" date="2024-07" db="EMBL/GenBank/DDBJ databases">
        <authorList>
            <person name="Kang M."/>
        </authorList>
    </citation>
    <scope>NUCLEOTIDE SEQUENCE [LARGE SCALE GENOMIC DNA]</scope>
    <source>
        <strain evidence="3 4">DFM31</strain>
    </source>
</reference>
<protein>
    <submittedName>
        <fullName evidence="3">Heparinase II/III family protein</fullName>
    </submittedName>
</protein>
<dbReference type="Proteomes" id="UP001553161">
    <property type="component" value="Unassembled WGS sequence"/>
</dbReference>
<name>A0ABV3L8R8_9RHOB</name>
<accession>A0ABV3L8R8</accession>
<sequence length="579" mass="62198">MAGLAGGKAYRVTGIDRLHARLSGPMHRRLALRADPAWAVFGHAARGEALLAGHFGLGEPSPRPGEPIWDIHCDDPLREQGRQAFRWLDDLAALSAPQAQRVACQWVQIWLNRFGKGHGPGWHVVIAAERLDRLLRYMTWLSTGTDAVPLAVLERTVARHQRFVQRRLRQVPGGFDGLLTWTRLLTAGACLTQSEALQAKAKAALEPLCAKLIDTKGGIPTRNPEELADLFVALAMAARALDLAELSPGPEHAGALARLAPVVRGVRLGTGGLARFQGGSAGCAVTLDAAMSVVQGARGAGPAMPMGYVRLVRGRSIVVADVAPPPLAVPGADPHAGALGFEMTSGRRRLIVNCGSGAGFGVEWHSAARQSASHSTLIVDGQSSCPLEPLGRAARRSTELPEDVEVELHGDTPDTHVVAAHNGYAPGYGLIHVRRLDLDLSGGVLRGEDLLSAVTETEKRRFSGAHDGRGVPFALRFHLHPEVTAQQEDGTGPVHLALPSGERWCFRVEGALSLRLDASVYLDNTRAEPRASRQIVLEGRARDFATTIRWRLEKEGDMPDFLRENPRDGLLDDPVPGPA</sequence>
<dbReference type="InterPro" id="IPR012480">
    <property type="entry name" value="Hepar_II_III_C"/>
</dbReference>
<evidence type="ECO:0000313" key="3">
    <source>
        <dbReference type="EMBL" id="MEV8467903.1"/>
    </source>
</evidence>
<dbReference type="Pfam" id="PF07940">
    <property type="entry name" value="Hepar_II_III_C"/>
    <property type="match status" value="1"/>
</dbReference>
<comment type="caution">
    <text evidence="3">The sequence shown here is derived from an EMBL/GenBank/DDBJ whole genome shotgun (WGS) entry which is preliminary data.</text>
</comment>
<evidence type="ECO:0000259" key="2">
    <source>
        <dbReference type="Pfam" id="PF07940"/>
    </source>
</evidence>
<dbReference type="RefSeq" id="WP_366193816.1">
    <property type="nucleotide sequence ID" value="NZ_JBFBVU010000019.1"/>
</dbReference>
<feature type="compositionally biased region" description="Basic and acidic residues" evidence="1">
    <location>
        <begin position="559"/>
        <end position="570"/>
    </location>
</feature>
<evidence type="ECO:0000256" key="1">
    <source>
        <dbReference type="SAM" id="MobiDB-lite"/>
    </source>
</evidence>
<proteinExistence type="predicted"/>
<feature type="domain" description="Heparinase II/III-like C-terminal" evidence="2">
    <location>
        <begin position="306"/>
        <end position="550"/>
    </location>
</feature>
<feature type="region of interest" description="Disordered" evidence="1">
    <location>
        <begin position="559"/>
        <end position="579"/>
    </location>
</feature>
<gene>
    <name evidence="3" type="ORF">AB0T83_14080</name>
</gene>